<accession>A0A6A6B192</accession>
<dbReference type="SUPFAM" id="SSF51197">
    <property type="entry name" value="Clavaminate synthase-like"/>
    <property type="match status" value="1"/>
</dbReference>
<sequence length="62" mass="7135">MRQTNDFFISTVHKVQKSDTERYSAPLFWGFDRGKLLGPVATCVSEDNPMKYPVVTGGEYYR</sequence>
<dbReference type="Gene3D" id="2.60.120.330">
    <property type="entry name" value="B-lactam Antibiotic, Isopenicillin N Synthase, Chain"/>
    <property type="match status" value="1"/>
</dbReference>
<proteinExistence type="predicted"/>
<dbReference type="AlphaFoldDB" id="A0A6A6B192"/>
<reference evidence="1" key="1">
    <citation type="journal article" date="2020" name="Stud. Mycol.">
        <title>101 Dothideomycetes genomes: a test case for predicting lifestyles and emergence of pathogens.</title>
        <authorList>
            <person name="Haridas S."/>
            <person name="Albert R."/>
            <person name="Binder M."/>
            <person name="Bloem J."/>
            <person name="Labutti K."/>
            <person name="Salamov A."/>
            <person name="Andreopoulos B."/>
            <person name="Baker S."/>
            <person name="Barry K."/>
            <person name="Bills G."/>
            <person name="Bluhm B."/>
            <person name="Cannon C."/>
            <person name="Castanera R."/>
            <person name="Culley D."/>
            <person name="Daum C."/>
            <person name="Ezra D."/>
            <person name="Gonzalez J."/>
            <person name="Henrissat B."/>
            <person name="Kuo A."/>
            <person name="Liang C."/>
            <person name="Lipzen A."/>
            <person name="Lutzoni F."/>
            <person name="Magnuson J."/>
            <person name="Mondo S."/>
            <person name="Nolan M."/>
            <person name="Ohm R."/>
            <person name="Pangilinan J."/>
            <person name="Park H.-J."/>
            <person name="Ramirez L."/>
            <person name="Alfaro M."/>
            <person name="Sun H."/>
            <person name="Tritt A."/>
            <person name="Yoshinaga Y."/>
            <person name="Zwiers L.-H."/>
            <person name="Turgeon B."/>
            <person name="Goodwin S."/>
            <person name="Spatafora J."/>
            <person name="Crous P."/>
            <person name="Grigoriev I."/>
        </authorList>
    </citation>
    <scope>NUCLEOTIDE SEQUENCE</scope>
    <source>
        <strain evidence="1">CBS 121167</strain>
    </source>
</reference>
<keyword evidence="2" id="KW-1185">Reference proteome</keyword>
<organism evidence="1 2">
    <name type="scientific">Aplosporella prunicola CBS 121167</name>
    <dbReference type="NCBI Taxonomy" id="1176127"/>
    <lineage>
        <taxon>Eukaryota</taxon>
        <taxon>Fungi</taxon>
        <taxon>Dikarya</taxon>
        <taxon>Ascomycota</taxon>
        <taxon>Pezizomycotina</taxon>
        <taxon>Dothideomycetes</taxon>
        <taxon>Dothideomycetes incertae sedis</taxon>
        <taxon>Botryosphaeriales</taxon>
        <taxon>Aplosporellaceae</taxon>
        <taxon>Aplosporella</taxon>
    </lineage>
</organism>
<dbReference type="InterPro" id="IPR027443">
    <property type="entry name" value="IPNS-like_sf"/>
</dbReference>
<evidence type="ECO:0008006" key="3">
    <source>
        <dbReference type="Google" id="ProtNLM"/>
    </source>
</evidence>
<dbReference type="GeneID" id="54302878"/>
<name>A0A6A6B192_9PEZI</name>
<dbReference type="RefSeq" id="XP_033393066.1">
    <property type="nucleotide sequence ID" value="XM_033545372.1"/>
</dbReference>
<dbReference type="Proteomes" id="UP000799438">
    <property type="component" value="Unassembled WGS sequence"/>
</dbReference>
<evidence type="ECO:0000313" key="1">
    <source>
        <dbReference type="EMBL" id="KAF2137348.1"/>
    </source>
</evidence>
<gene>
    <name evidence="1" type="ORF">K452DRAFT_341350</name>
</gene>
<dbReference type="OrthoDB" id="288590at2759"/>
<dbReference type="EMBL" id="ML995504">
    <property type="protein sequence ID" value="KAF2137348.1"/>
    <property type="molecule type" value="Genomic_DNA"/>
</dbReference>
<evidence type="ECO:0000313" key="2">
    <source>
        <dbReference type="Proteomes" id="UP000799438"/>
    </source>
</evidence>
<protein>
    <recommendedName>
        <fullName evidence="3">Isopenicillin N synthase-like Fe(2+) 2OG dioxygenase domain-containing protein</fullName>
    </recommendedName>
</protein>